<feature type="domain" description="DUF3850" evidence="1">
    <location>
        <begin position="7"/>
        <end position="59"/>
    </location>
</feature>
<dbReference type="InterPro" id="IPR039440">
    <property type="entry name" value="DUF3850"/>
</dbReference>
<protein>
    <recommendedName>
        <fullName evidence="1">DUF3850 domain-containing protein</fullName>
    </recommendedName>
</protein>
<accession>X1JY89</accession>
<dbReference type="Pfam" id="PF12961">
    <property type="entry name" value="DUF3850"/>
    <property type="match status" value="1"/>
</dbReference>
<dbReference type="AlphaFoldDB" id="X1JY89"/>
<dbReference type="InterPro" id="IPR015947">
    <property type="entry name" value="PUA-like_sf"/>
</dbReference>
<reference evidence="2" key="1">
    <citation type="journal article" date="2014" name="Front. Microbiol.">
        <title>High frequency of phylogenetically diverse reductive dehalogenase-homologous genes in deep subseafloor sedimentary metagenomes.</title>
        <authorList>
            <person name="Kawai M."/>
            <person name="Futagami T."/>
            <person name="Toyoda A."/>
            <person name="Takaki Y."/>
            <person name="Nishi S."/>
            <person name="Hori S."/>
            <person name="Arai W."/>
            <person name="Tsubouchi T."/>
            <person name="Morono Y."/>
            <person name="Uchiyama I."/>
            <person name="Ito T."/>
            <person name="Fujiyama A."/>
            <person name="Inagaki F."/>
            <person name="Takami H."/>
        </authorList>
    </citation>
    <scope>NUCLEOTIDE SEQUENCE</scope>
    <source>
        <strain evidence="2">Expedition CK06-06</strain>
    </source>
</reference>
<name>X1JY89_9ZZZZ</name>
<sequence length="92" mass="11043">MAIIKKKCWPEWFEKFCSGERTFELRLADFDLKTGDILILEEYNPETKQYTGHQASFKCKKVEHSARDPLQFYKVEGVRKHGFWIIELEKEK</sequence>
<dbReference type="Gene3D" id="2.30.130.30">
    <property type="entry name" value="Hypothetical protein"/>
    <property type="match status" value="1"/>
</dbReference>
<gene>
    <name evidence="2" type="ORF">S03H2_63238</name>
</gene>
<evidence type="ECO:0000313" key="2">
    <source>
        <dbReference type="EMBL" id="GAH83224.1"/>
    </source>
</evidence>
<dbReference type="EMBL" id="BARU01040951">
    <property type="protein sequence ID" value="GAH83224.1"/>
    <property type="molecule type" value="Genomic_DNA"/>
</dbReference>
<proteinExistence type="predicted"/>
<dbReference type="SUPFAM" id="SSF88697">
    <property type="entry name" value="PUA domain-like"/>
    <property type="match status" value="1"/>
</dbReference>
<comment type="caution">
    <text evidence="2">The sequence shown here is derived from an EMBL/GenBank/DDBJ whole genome shotgun (WGS) entry which is preliminary data.</text>
</comment>
<organism evidence="2">
    <name type="scientific">marine sediment metagenome</name>
    <dbReference type="NCBI Taxonomy" id="412755"/>
    <lineage>
        <taxon>unclassified sequences</taxon>
        <taxon>metagenomes</taxon>
        <taxon>ecological metagenomes</taxon>
    </lineage>
</organism>
<evidence type="ECO:0000259" key="1">
    <source>
        <dbReference type="Pfam" id="PF12961"/>
    </source>
</evidence>